<dbReference type="AlphaFoldDB" id="A0A4U0T0T7"/>
<evidence type="ECO:0000313" key="1">
    <source>
        <dbReference type="EMBL" id="TKA06365.1"/>
    </source>
</evidence>
<sequence>MWATAPTARLWGVTSGTFYSDRAGQSIARTSEDISPKAWAGLTALLRGWIADGSLARAFPQHACSDGSGYITGVDENRFLDQLGSHVPELTGSPFDARAPQSTSNALDIIDFVAQYIDQPSRQEFHRHCGCQHFFFGTNESEPFFTTDALTLGQIKFQRDIDTLFARNGIAFTVGADLRIRRLGPMEARHVTSDFRPKTGDPELDALLVDAMTRFLSRSPADRQDALEKLWDGFERLKTLELGGDQKKRDSATRLLTRAAAGSAPFLDRLETESMALTKIGNEFRIRHHEHDKHALPGDEALDYVFTRLASFIAFLLRQTGRLSR</sequence>
<dbReference type="OrthoDB" id="5106738at2"/>
<dbReference type="EMBL" id="SUMC01000039">
    <property type="protein sequence ID" value="TKA06365.1"/>
    <property type="molecule type" value="Genomic_DNA"/>
</dbReference>
<accession>A0A4U0T0T7</accession>
<name>A0A4U0T0T7_9ACTN</name>
<evidence type="ECO:0000313" key="2">
    <source>
        <dbReference type="Proteomes" id="UP000305778"/>
    </source>
</evidence>
<reference evidence="1 2" key="1">
    <citation type="submission" date="2019-04" db="EMBL/GenBank/DDBJ databases">
        <title>Streptomyces oryziradicis sp. nov., a novel actinomycete isolated from rhizosphere soil of rice (Oryza sativa L.).</title>
        <authorList>
            <person name="Li C."/>
        </authorList>
    </citation>
    <scope>NUCLEOTIDE SEQUENCE [LARGE SCALE GENOMIC DNA]</scope>
    <source>
        <strain evidence="1 2">NEAU-C40</strain>
    </source>
</reference>
<dbReference type="RefSeq" id="WP_136727480.1">
    <property type="nucleotide sequence ID" value="NZ_SUMC01000039.1"/>
</dbReference>
<protein>
    <submittedName>
        <fullName evidence="1">Uncharacterized protein</fullName>
    </submittedName>
</protein>
<gene>
    <name evidence="1" type="ORF">FCI23_31755</name>
</gene>
<proteinExistence type="predicted"/>
<dbReference type="Proteomes" id="UP000305778">
    <property type="component" value="Unassembled WGS sequence"/>
</dbReference>
<organism evidence="1 2">
    <name type="scientific">Actinacidiphila oryziradicis</name>
    <dbReference type="NCBI Taxonomy" id="2571141"/>
    <lineage>
        <taxon>Bacteria</taxon>
        <taxon>Bacillati</taxon>
        <taxon>Actinomycetota</taxon>
        <taxon>Actinomycetes</taxon>
        <taxon>Kitasatosporales</taxon>
        <taxon>Streptomycetaceae</taxon>
        <taxon>Actinacidiphila</taxon>
    </lineage>
</organism>
<keyword evidence="2" id="KW-1185">Reference proteome</keyword>
<comment type="caution">
    <text evidence="1">The sequence shown here is derived from an EMBL/GenBank/DDBJ whole genome shotgun (WGS) entry which is preliminary data.</text>
</comment>